<comment type="caution">
    <text evidence="2">The sequence shown here is derived from an EMBL/GenBank/DDBJ whole genome shotgun (WGS) entry which is preliminary data.</text>
</comment>
<evidence type="ECO:0000259" key="1">
    <source>
        <dbReference type="PROSITE" id="PS50097"/>
    </source>
</evidence>
<dbReference type="InterPro" id="IPR000210">
    <property type="entry name" value="BTB/POZ_dom"/>
</dbReference>
<dbReference type="EMBL" id="CAXLJM020000039">
    <property type="protein sequence ID" value="CAL8108340.1"/>
    <property type="molecule type" value="Genomic_DNA"/>
</dbReference>
<dbReference type="CDD" id="cd18186">
    <property type="entry name" value="BTB_POZ_ZBTB_KLHL-like"/>
    <property type="match status" value="1"/>
</dbReference>
<gene>
    <name evidence="2" type="ORF">ODALV1_LOCUS12950</name>
</gene>
<name>A0ABP1QRM5_9HEXA</name>
<dbReference type="SMART" id="SM00225">
    <property type="entry name" value="BTB"/>
    <property type="match status" value="1"/>
</dbReference>
<dbReference type="Pfam" id="PF00651">
    <property type="entry name" value="BTB"/>
    <property type="match status" value="1"/>
</dbReference>
<dbReference type="InterPro" id="IPR011333">
    <property type="entry name" value="SKP1/BTB/POZ_sf"/>
</dbReference>
<evidence type="ECO:0000313" key="2">
    <source>
        <dbReference type="EMBL" id="CAL8108340.1"/>
    </source>
</evidence>
<dbReference type="Proteomes" id="UP001642540">
    <property type="component" value="Unassembled WGS sequence"/>
</dbReference>
<dbReference type="PANTHER" id="PTHR24413">
    <property type="entry name" value="SPECKLE-TYPE POZ PROTEIN"/>
    <property type="match status" value="1"/>
</dbReference>
<dbReference type="Gene3D" id="3.30.710.10">
    <property type="entry name" value="Potassium Channel Kv1.1, Chain A"/>
    <property type="match status" value="1"/>
</dbReference>
<dbReference type="SUPFAM" id="SSF54695">
    <property type="entry name" value="POZ domain"/>
    <property type="match status" value="1"/>
</dbReference>
<accession>A0ABP1QRM5</accession>
<protein>
    <recommendedName>
        <fullName evidence="1">BTB domain-containing protein</fullName>
    </recommendedName>
</protein>
<keyword evidence="3" id="KW-1185">Reference proteome</keyword>
<reference evidence="2 3" key="1">
    <citation type="submission" date="2024-08" db="EMBL/GenBank/DDBJ databases">
        <authorList>
            <person name="Cucini C."/>
            <person name="Frati F."/>
        </authorList>
    </citation>
    <scope>NUCLEOTIDE SEQUENCE [LARGE SCALE GENOMIC DNA]</scope>
</reference>
<organism evidence="2 3">
    <name type="scientific">Orchesella dallaii</name>
    <dbReference type="NCBI Taxonomy" id="48710"/>
    <lineage>
        <taxon>Eukaryota</taxon>
        <taxon>Metazoa</taxon>
        <taxon>Ecdysozoa</taxon>
        <taxon>Arthropoda</taxon>
        <taxon>Hexapoda</taxon>
        <taxon>Collembola</taxon>
        <taxon>Entomobryomorpha</taxon>
        <taxon>Entomobryoidea</taxon>
        <taxon>Orchesellidae</taxon>
        <taxon>Orchesellinae</taxon>
        <taxon>Orchesella</taxon>
    </lineage>
</organism>
<evidence type="ECO:0000313" key="3">
    <source>
        <dbReference type="Proteomes" id="UP001642540"/>
    </source>
</evidence>
<feature type="domain" description="BTB" evidence="1">
    <location>
        <begin position="219"/>
        <end position="279"/>
    </location>
</feature>
<dbReference type="PROSITE" id="PS50097">
    <property type="entry name" value="BTB"/>
    <property type="match status" value="1"/>
</dbReference>
<sequence>MATKRHQPITRTIAIVHEVGELQFQPINEGRRADASFEMDLSVGSASIVEAIRPTYRFWRCVLNKKKNLDLQIHAKPSRSQQPQRGQDLEVFMIAGDVFDILLNVLYDKIDKDFLKLKLEMTAVKFGKEEQNVTFTSKEMVATLNDGYNPDEPDDVYKFIFEDPYIGTLTEPYLELVDGGSHSWKFKVDLIVDEKDAYGVKLPKLESIEKAVLEEELHTDFVLVAGDGGKISCSKDRLSSRSKVFCGMLKSGMKESTENECKLEDMSKEGVKALLKYIYYFSVEDALKDPKIAMELLEAGHKYDVILLEDAMKRIFIGKPEEWFTVDAALLLFLWSLKMGNCTDLTRKAVMMINMKWDEARKTSMFKEKFARIPENLEELQSWTLHAMNH</sequence>
<proteinExistence type="predicted"/>